<reference evidence="6" key="1">
    <citation type="submission" date="2020-09" db="EMBL/GenBank/DDBJ databases">
        <title>Brevundimonas sp. LVF2 isolated from a puddle in Goettingen, Germany.</title>
        <authorList>
            <person name="Friedrich I."/>
            <person name="Klassen A."/>
            <person name="Hannes N."/>
            <person name="Schneider D."/>
            <person name="Hertel R."/>
            <person name="Daniel R."/>
        </authorList>
    </citation>
    <scope>NUCLEOTIDE SEQUENCE</scope>
    <source>
        <strain evidence="6">LVF2</strain>
    </source>
</reference>
<protein>
    <submittedName>
        <fullName evidence="6">FAD-dependent monooxygenase</fullName>
    </submittedName>
</protein>
<dbReference type="Proteomes" id="UP000663918">
    <property type="component" value="Chromosome"/>
</dbReference>
<evidence type="ECO:0000256" key="2">
    <source>
        <dbReference type="ARBA" id="ARBA00022630"/>
    </source>
</evidence>
<gene>
    <name evidence="6" type="ORF">IFJ75_02715</name>
</gene>
<name>A0A975C709_9CAUL</name>
<dbReference type="InterPro" id="IPR002938">
    <property type="entry name" value="FAD-bd"/>
</dbReference>
<dbReference type="PANTHER" id="PTHR43004">
    <property type="entry name" value="TRK SYSTEM POTASSIUM UPTAKE PROTEIN"/>
    <property type="match status" value="1"/>
</dbReference>
<dbReference type="InterPro" id="IPR036188">
    <property type="entry name" value="FAD/NAD-bd_sf"/>
</dbReference>
<keyword evidence="6" id="KW-0503">Monooxygenase</keyword>
<organism evidence="6 7">
    <name type="scientific">Brevundimonas goettingensis</name>
    <dbReference type="NCBI Taxonomy" id="2774190"/>
    <lineage>
        <taxon>Bacteria</taxon>
        <taxon>Pseudomonadati</taxon>
        <taxon>Pseudomonadota</taxon>
        <taxon>Alphaproteobacteria</taxon>
        <taxon>Caulobacterales</taxon>
        <taxon>Caulobacteraceae</taxon>
        <taxon>Brevundimonas</taxon>
    </lineage>
</organism>
<dbReference type="AlphaFoldDB" id="A0A975C709"/>
<evidence type="ECO:0000256" key="4">
    <source>
        <dbReference type="SAM" id="MobiDB-lite"/>
    </source>
</evidence>
<dbReference type="Pfam" id="PF01494">
    <property type="entry name" value="FAD_binding_3"/>
    <property type="match status" value="1"/>
</dbReference>
<dbReference type="PRINTS" id="PR00420">
    <property type="entry name" value="RNGMNOXGNASE"/>
</dbReference>
<keyword evidence="2" id="KW-0285">Flavoprotein</keyword>
<dbReference type="GO" id="GO:0016709">
    <property type="term" value="F:oxidoreductase activity, acting on paired donors, with incorporation or reduction of molecular oxygen, NAD(P)H as one donor, and incorporation of one atom of oxygen"/>
    <property type="evidence" value="ECO:0007669"/>
    <property type="project" value="UniProtKB-ARBA"/>
</dbReference>
<dbReference type="InterPro" id="IPR050641">
    <property type="entry name" value="RIFMO-like"/>
</dbReference>
<proteinExistence type="predicted"/>
<dbReference type="SUPFAM" id="SSF51905">
    <property type="entry name" value="FAD/NAD(P)-binding domain"/>
    <property type="match status" value="1"/>
</dbReference>
<dbReference type="GO" id="GO:0071949">
    <property type="term" value="F:FAD binding"/>
    <property type="evidence" value="ECO:0007669"/>
    <property type="project" value="InterPro"/>
</dbReference>
<feature type="domain" description="FAD-binding" evidence="5">
    <location>
        <begin position="56"/>
        <end position="138"/>
    </location>
</feature>
<dbReference type="Gene3D" id="3.30.70.2450">
    <property type="match status" value="1"/>
</dbReference>
<dbReference type="Gene3D" id="3.50.50.60">
    <property type="entry name" value="FAD/NAD(P)-binding domain"/>
    <property type="match status" value="1"/>
</dbReference>
<evidence type="ECO:0000256" key="1">
    <source>
        <dbReference type="ARBA" id="ARBA00001974"/>
    </source>
</evidence>
<keyword evidence="7" id="KW-1185">Reference proteome</keyword>
<feature type="region of interest" description="Disordered" evidence="4">
    <location>
        <begin position="1"/>
        <end position="29"/>
    </location>
</feature>
<dbReference type="KEGG" id="bgoe:IFJ75_02715"/>
<evidence type="ECO:0000313" key="6">
    <source>
        <dbReference type="EMBL" id="QTC93165.1"/>
    </source>
</evidence>
<dbReference type="PANTHER" id="PTHR43004:SF19">
    <property type="entry name" value="BINDING MONOOXYGENASE, PUTATIVE (JCVI)-RELATED"/>
    <property type="match status" value="1"/>
</dbReference>
<keyword evidence="3" id="KW-0274">FAD</keyword>
<evidence type="ECO:0000256" key="3">
    <source>
        <dbReference type="ARBA" id="ARBA00022827"/>
    </source>
</evidence>
<accession>A0A975C709</accession>
<evidence type="ECO:0000259" key="5">
    <source>
        <dbReference type="Pfam" id="PF01494"/>
    </source>
</evidence>
<sequence>MASDGCRYSGRGPGRGAHRLPARGTADRPALLRRDLPTDRLRRAPAAAPARELDGGKVRWQSEFKVSHRMAPTMAVGRVALAGDAAHIHSPIGGRGMNLGIEDGYVFAACAVDALQGDLSRIADYARLRHAVDAAWVKTSRGLTGFVTDQSAKARFLKRIAPPIAASLPGLINQALKRGLGLDHPTAVR</sequence>
<keyword evidence="6" id="KW-0560">Oxidoreductase</keyword>
<evidence type="ECO:0000313" key="7">
    <source>
        <dbReference type="Proteomes" id="UP000663918"/>
    </source>
</evidence>
<dbReference type="EMBL" id="CP062222">
    <property type="protein sequence ID" value="QTC93165.1"/>
    <property type="molecule type" value="Genomic_DNA"/>
</dbReference>
<comment type="cofactor">
    <cofactor evidence="1">
        <name>FAD</name>
        <dbReference type="ChEBI" id="CHEBI:57692"/>
    </cofactor>
</comment>